<keyword evidence="3 11" id="KW-0548">Nucleotidyltransferase</keyword>
<dbReference type="PRINTS" id="PR00300">
    <property type="entry name" value="CLPPROTEASEA"/>
</dbReference>
<dbReference type="Pfam" id="PF12169">
    <property type="entry name" value="DNA_pol3_gamma3"/>
    <property type="match status" value="1"/>
</dbReference>
<dbReference type="OrthoDB" id="9810148at2"/>
<dbReference type="SUPFAM" id="SSF52540">
    <property type="entry name" value="P-loop containing nucleoside triphosphate hydrolases"/>
    <property type="match status" value="1"/>
</dbReference>
<evidence type="ECO:0000313" key="12">
    <source>
        <dbReference type="EMBL" id="AWX42916.1"/>
    </source>
</evidence>
<dbReference type="InterPro" id="IPR008921">
    <property type="entry name" value="DNA_pol3_clamp-load_cplx_C"/>
</dbReference>
<dbReference type="InterPro" id="IPR045085">
    <property type="entry name" value="HLD_clamp_pol_III_gamma_tau"/>
</dbReference>
<dbReference type="Proteomes" id="UP000249865">
    <property type="component" value="Chromosome"/>
</dbReference>
<dbReference type="Pfam" id="PF22608">
    <property type="entry name" value="DNAX_ATPase_lid"/>
    <property type="match status" value="1"/>
</dbReference>
<dbReference type="AlphaFoldDB" id="A0A2Z4LME8"/>
<dbReference type="CDD" id="cd00009">
    <property type="entry name" value="AAA"/>
    <property type="match status" value="1"/>
</dbReference>
<sequence length="701" mass="81042">MENKYLTLYRQFRPNSFDEVKGQKNIITTLKNIILTNKISHAYLFCGPHGTGKTSVAKIFANTINCRHSSDKLKPCLECIENIDRNLDIIEIDAASNTGIDDIRELREKIKHVPTHSNYKIYIIDEVHMLSKGAFNALLKTLEEPPQHAIFILATTDPQKIPFTILSRVQRFNFQKINLNEIIDHLKYIFDKENIQYQNNVLTTIAKLGKGSLRDTLSIADQISVYVGNGVISNESIEELFGLANKEYAIDILNLLYSKNTKAVLQNLHKLIEQGINLEKLLVQLIDILRDYIIYIKTKSGDLLELIELEDINKLNLTTEIAYIYVEEINKTIKELKYSDYIIQNVELLFLKLTHVKNIEDNQNVKVLPKTDTIEIPQNLIQTNQHSTNQAFFEKTTDIDEMVNLDAESNHFDQDFENTTDFVVNEKVVNKTIADNKGNTFLNLSDIQTKTHTTEIDIDTILERTSEIMVNENTKLMDQNDLNNSIISSSFDNTDENEINDFQENNQLFEKQDSLISDIDNKIKTQTMEFKQREFIDQETLIECLIINMNQKKNVLQKLPNVVDYAGMDATNFSQLETKLKKQKDIELINLIKDMKLKASAKDFVIFVGNNTLNVITLNKKAYEHSIVCSAAHLFGRFVHIMAITDKQYEDIKKYWKDHIDEIRTRKPKITFQDLAKKYDKELKKLEEAGREIFGDDFMVK</sequence>
<evidence type="ECO:0000256" key="8">
    <source>
        <dbReference type="ARBA" id="ARBA00022840"/>
    </source>
</evidence>
<evidence type="ECO:0000256" key="7">
    <source>
        <dbReference type="ARBA" id="ARBA00022833"/>
    </source>
</evidence>
<dbReference type="InterPro" id="IPR003593">
    <property type="entry name" value="AAA+_ATPase"/>
</dbReference>
<comment type="similarity">
    <text evidence="1 11">Belongs to the DnaX/STICHEL family.</text>
</comment>
<keyword evidence="2 11" id="KW-0808">Transferase</keyword>
<dbReference type="Pfam" id="PF13177">
    <property type="entry name" value="DNA_pol3_delta2"/>
    <property type="match status" value="1"/>
</dbReference>
<protein>
    <recommendedName>
        <fullName evidence="11">DNA polymerase III subunit gamma/tau</fullName>
        <ecNumber evidence="11">2.7.7.7</ecNumber>
    </recommendedName>
</protein>
<reference evidence="13" key="1">
    <citation type="submission" date="2018-06" db="EMBL/GenBank/DDBJ databases">
        <title>Complete genome sequences of Mycoplasma anatis, M. anseris and M. cloacale type strains.</title>
        <authorList>
            <person name="Grozner D."/>
            <person name="Forro B."/>
            <person name="Sulyok K.M."/>
            <person name="Marton S."/>
            <person name="Kreizinger Z."/>
            <person name="Banyai K."/>
            <person name="Gyuranecz M."/>
        </authorList>
    </citation>
    <scope>NUCLEOTIDE SEQUENCE [LARGE SCALE GENOMIC DNA]</scope>
    <source>
        <strain evidence="13">NCTC 10199</strain>
    </source>
</reference>
<dbReference type="GO" id="GO:0005524">
    <property type="term" value="F:ATP binding"/>
    <property type="evidence" value="ECO:0007669"/>
    <property type="project" value="UniProtKB-KW"/>
</dbReference>
<evidence type="ECO:0000256" key="1">
    <source>
        <dbReference type="ARBA" id="ARBA00006360"/>
    </source>
</evidence>
<evidence type="ECO:0000256" key="4">
    <source>
        <dbReference type="ARBA" id="ARBA00022705"/>
    </source>
</evidence>
<evidence type="ECO:0000256" key="3">
    <source>
        <dbReference type="ARBA" id="ARBA00022695"/>
    </source>
</evidence>
<dbReference type="NCBIfam" id="TIGR02397">
    <property type="entry name" value="dnaX_nterm"/>
    <property type="match status" value="1"/>
</dbReference>
<dbReference type="NCBIfam" id="NF004046">
    <property type="entry name" value="PRK05563.1"/>
    <property type="match status" value="1"/>
</dbReference>
<dbReference type="SMART" id="SM00382">
    <property type="entry name" value="AAA"/>
    <property type="match status" value="1"/>
</dbReference>
<dbReference type="InterPro" id="IPR027417">
    <property type="entry name" value="P-loop_NTPase"/>
</dbReference>
<dbReference type="PANTHER" id="PTHR11669">
    <property type="entry name" value="REPLICATION FACTOR C / DNA POLYMERASE III GAMMA-TAU SUBUNIT"/>
    <property type="match status" value="1"/>
</dbReference>
<keyword evidence="7" id="KW-0862">Zinc</keyword>
<dbReference type="SUPFAM" id="SSF48019">
    <property type="entry name" value="post-AAA+ oligomerization domain-like"/>
    <property type="match status" value="1"/>
</dbReference>
<dbReference type="EMBL" id="CP030103">
    <property type="protein sequence ID" value="AWX42916.1"/>
    <property type="molecule type" value="Genomic_DNA"/>
</dbReference>
<evidence type="ECO:0000256" key="11">
    <source>
        <dbReference type="RuleBase" id="RU364063"/>
    </source>
</evidence>
<dbReference type="EC" id="2.7.7.7" evidence="11"/>
<proteinExistence type="inferred from homology"/>
<dbReference type="PANTHER" id="PTHR11669:SF0">
    <property type="entry name" value="PROTEIN STICHEL-LIKE 2"/>
    <property type="match status" value="1"/>
</dbReference>
<evidence type="ECO:0000256" key="6">
    <source>
        <dbReference type="ARBA" id="ARBA00022741"/>
    </source>
</evidence>
<evidence type="ECO:0000313" key="13">
    <source>
        <dbReference type="Proteomes" id="UP000249865"/>
    </source>
</evidence>
<keyword evidence="5" id="KW-0479">Metal-binding</keyword>
<dbReference type="GO" id="GO:0003887">
    <property type="term" value="F:DNA-directed DNA polymerase activity"/>
    <property type="evidence" value="ECO:0007669"/>
    <property type="project" value="UniProtKB-KW"/>
</dbReference>
<comment type="function">
    <text evidence="11">DNA polymerase III is a complex, multichain enzyme responsible for most of the replicative synthesis in bacteria. This DNA polymerase also exhibits 3' to 5' exonuclease activity.</text>
</comment>
<dbReference type="InterPro" id="IPR001270">
    <property type="entry name" value="ClpA/B"/>
</dbReference>
<dbReference type="CDD" id="cd18137">
    <property type="entry name" value="HLD_clamp_pol_III_gamma_tau"/>
    <property type="match status" value="1"/>
</dbReference>
<keyword evidence="6 11" id="KW-0547">Nucleotide-binding</keyword>
<evidence type="ECO:0000256" key="10">
    <source>
        <dbReference type="ARBA" id="ARBA00049244"/>
    </source>
</evidence>
<organism evidence="12 13">
    <name type="scientific">Metamycoplasma cloacale</name>
    <dbReference type="NCBI Taxonomy" id="92401"/>
    <lineage>
        <taxon>Bacteria</taxon>
        <taxon>Bacillati</taxon>
        <taxon>Mycoplasmatota</taxon>
        <taxon>Mycoplasmoidales</taxon>
        <taxon>Metamycoplasmataceae</taxon>
        <taxon>Metamycoplasma</taxon>
    </lineage>
</organism>
<dbReference type="Gene3D" id="3.40.50.300">
    <property type="entry name" value="P-loop containing nucleotide triphosphate hydrolases"/>
    <property type="match status" value="1"/>
</dbReference>
<dbReference type="InterPro" id="IPR050238">
    <property type="entry name" value="DNA_Rep/Repair_Clamp_Loader"/>
</dbReference>
<comment type="subunit">
    <text evidence="11">DNA polymerase III contains a core (composed of alpha, epsilon and theta chains) that associates with a tau subunit. This core dimerizes to form the POLIII' complex. PolIII' associates with the gamma complex (composed of gamma, delta, delta', psi and chi chains) and with the beta chain to form the complete DNA polymerase III complex.</text>
</comment>
<dbReference type="GO" id="GO:0046872">
    <property type="term" value="F:metal ion binding"/>
    <property type="evidence" value="ECO:0007669"/>
    <property type="project" value="UniProtKB-KW"/>
</dbReference>
<keyword evidence="13" id="KW-1185">Reference proteome</keyword>
<accession>A0A2Z4LME8</accession>
<keyword evidence="8 11" id="KW-0067">ATP-binding</keyword>
<keyword evidence="9 11" id="KW-0239">DNA-directed DNA polymerase</keyword>
<evidence type="ECO:0000256" key="9">
    <source>
        <dbReference type="ARBA" id="ARBA00022932"/>
    </source>
</evidence>
<evidence type="ECO:0000256" key="2">
    <source>
        <dbReference type="ARBA" id="ARBA00022679"/>
    </source>
</evidence>
<gene>
    <name evidence="11" type="primary">dnaX</name>
    <name evidence="12" type="ORF">DK849_02505</name>
</gene>
<dbReference type="Gene3D" id="1.10.8.60">
    <property type="match status" value="1"/>
</dbReference>
<name>A0A2Z4LME8_9BACT</name>
<dbReference type="GO" id="GO:0003677">
    <property type="term" value="F:DNA binding"/>
    <property type="evidence" value="ECO:0007669"/>
    <property type="project" value="InterPro"/>
</dbReference>
<dbReference type="GO" id="GO:0009360">
    <property type="term" value="C:DNA polymerase III complex"/>
    <property type="evidence" value="ECO:0007669"/>
    <property type="project" value="InterPro"/>
</dbReference>
<dbReference type="Gene3D" id="1.20.272.10">
    <property type="match status" value="1"/>
</dbReference>
<dbReference type="KEGG" id="mclo:DK849_02505"/>
<dbReference type="GO" id="GO:0006261">
    <property type="term" value="P:DNA-templated DNA replication"/>
    <property type="evidence" value="ECO:0007669"/>
    <property type="project" value="TreeGrafter"/>
</dbReference>
<dbReference type="InterPro" id="IPR022754">
    <property type="entry name" value="DNA_pol_III_gamma-3"/>
</dbReference>
<evidence type="ECO:0000256" key="5">
    <source>
        <dbReference type="ARBA" id="ARBA00022723"/>
    </source>
</evidence>
<dbReference type="InterPro" id="IPR012763">
    <property type="entry name" value="DNA_pol_III_sug/sutau_N"/>
</dbReference>
<dbReference type="RefSeq" id="WP_029330700.1">
    <property type="nucleotide sequence ID" value="NZ_CP030103.1"/>
</dbReference>
<keyword evidence="4 11" id="KW-0235">DNA replication</keyword>
<comment type="catalytic activity">
    <reaction evidence="10 11">
        <text>DNA(n) + a 2'-deoxyribonucleoside 5'-triphosphate = DNA(n+1) + diphosphate</text>
        <dbReference type="Rhea" id="RHEA:22508"/>
        <dbReference type="Rhea" id="RHEA-COMP:17339"/>
        <dbReference type="Rhea" id="RHEA-COMP:17340"/>
        <dbReference type="ChEBI" id="CHEBI:33019"/>
        <dbReference type="ChEBI" id="CHEBI:61560"/>
        <dbReference type="ChEBI" id="CHEBI:173112"/>
        <dbReference type="EC" id="2.7.7.7"/>
    </reaction>
</comment>